<dbReference type="HAMAP" id="MF_00440">
    <property type="entry name" value="NrdR"/>
    <property type="match status" value="1"/>
</dbReference>
<dbReference type="RefSeq" id="WP_011294324.1">
    <property type="nucleotide sequence ID" value="NZ_CP138967.1"/>
</dbReference>
<dbReference type="InterPro" id="IPR003796">
    <property type="entry name" value="RNR_NrdR-like"/>
</dbReference>
<gene>
    <name evidence="7" type="primary">nrdR</name>
    <name evidence="10" type="ORF">EV03_1318</name>
</gene>
<keyword evidence="7" id="KW-0479">Metal-binding</keyword>
<reference evidence="11" key="1">
    <citation type="journal article" date="2014" name="Sci. Data">
        <title>Genomes of diverse isolates of the marine cyanobacterium Prochlorococcus.</title>
        <authorList>
            <person name="Biller S."/>
            <person name="Berube P."/>
            <person name="Thompson J."/>
            <person name="Kelly L."/>
            <person name="Roggensack S."/>
            <person name="Awad L."/>
            <person name="Roache-Johnson K."/>
            <person name="Ding H."/>
            <person name="Giovannoni S.J."/>
            <person name="Moore L.R."/>
            <person name="Chisholm S.W."/>
        </authorList>
    </citation>
    <scope>NUCLEOTIDE SEQUENCE [LARGE SCALE GENOMIC DNA]</scope>
    <source>
        <strain evidence="11">PAC1</strain>
    </source>
</reference>
<dbReference type="InterPro" id="IPR005144">
    <property type="entry name" value="ATP-cone_dom"/>
</dbReference>
<protein>
    <recommendedName>
        <fullName evidence="7">Transcriptional repressor NrdR</fullName>
    </recommendedName>
</protein>
<dbReference type="GO" id="GO:0008270">
    <property type="term" value="F:zinc ion binding"/>
    <property type="evidence" value="ECO:0007669"/>
    <property type="project" value="UniProtKB-UniRule"/>
</dbReference>
<sequence>MQCPSCQNTDSRVLESRSADSGRSVRRRRECLNCDFRFTTYERVETTPINVLKRSGAKELFNRSKIINGLNRACEKTLIHGSKIEFIVDEIELELHQGVCKEIKSIEIGEMVLTHLKDINEVAYIRFASVYRQFNGINDFMKTLEALKPIKKEQLASVI</sequence>
<keyword evidence="7" id="KW-0863">Zinc-finger</keyword>
<comment type="function">
    <text evidence="7">Negatively regulates transcription of bacterial ribonucleotide reductase nrd genes and operons by binding to NrdR-boxes.</text>
</comment>
<accession>A0A0A2C1X7</accession>
<evidence type="ECO:0000256" key="3">
    <source>
        <dbReference type="ARBA" id="ARBA00022840"/>
    </source>
</evidence>
<dbReference type="NCBIfam" id="TIGR00244">
    <property type="entry name" value="transcriptional regulator NrdR"/>
    <property type="match status" value="1"/>
</dbReference>
<keyword evidence="3 7" id="KW-0067">ATP-binding</keyword>
<keyword evidence="4 7" id="KW-0805">Transcription regulation</keyword>
<evidence type="ECO:0000256" key="4">
    <source>
        <dbReference type="ARBA" id="ARBA00023015"/>
    </source>
</evidence>
<dbReference type="EMBL" id="JNAX01000012">
    <property type="protein sequence ID" value="KGG20356.1"/>
    <property type="molecule type" value="Genomic_DNA"/>
</dbReference>
<dbReference type="Pfam" id="PF22811">
    <property type="entry name" value="Zn_ribbon_NrdR"/>
    <property type="match status" value="1"/>
</dbReference>
<evidence type="ECO:0000256" key="1">
    <source>
        <dbReference type="ARBA" id="ARBA00022491"/>
    </source>
</evidence>
<dbReference type="Pfam" id="PF03477">
    <property type="entry name" value="ATP-cone"/>
    <property type="match status" value="1"/>
</dbReference>
<dbReference type="Proteomes" id="UP000030392">
    <property type="component" value="Unassembled WGS sequence"/>
</dbReference>
<dbReference type="AlphaFoldDB" id="A0A0A2C1X7"/>
<feature type="domain" description="ATP-cone" evidence="9">
    <location>
        <begin position="49"/>
        <end position="139"/>
    </location>
</feature>
<proteinExistence type="inferred from homology"/>
<dbReference type="PANTHER" id="PTHR30455">
    <property type="entry name" value="TRANSCRIPTIONAL REPRESSOR NRDR"/>
    <property type="match status" value="1"/>
</dbReference>
<evidence type="ECO:0000256" key="2">
    <source>
        <dbReference type="ARBA" id="ARBA00022741"/>
    </source>
</evidence>
<evidence type="ECO:0000256" key="6">
    <source>
        <dbReference type="ARBA" id="ARBA00023163"/>
    </source>
</evidence>
<keyword evidence="2 7" id="KW-0547">Nucleotide-binding</keyword>
<comment type="similarity">
    <text evidence="7">Belongs to the NrdR family.</text>
</comment>
<keyword evidence="7" id="KW-0862">Zinc</keyword>
<comment type="caution">
    <text evidence="10">The sequence shown here is derived from an EMBL/GenBank/DDBJ whole genome shotgun (WGS) entry which is preliminary data.</text>
</comment>
<organism evidence="10 11">
    <name type="scientific">Prochlorococcus marinus str. PAC1</name>
    <dbReference type="NCBI Taxonomy" id="59924"/>
    <lineage>
        <taxon>Bacteria</taxon>
        <taxon>Bacillati</taxon>
        <taxon>Cyanobacteriota</taxon>
        <taxon>Cyanophyceae</taxon>
        <taxon>Synechococcales</taxon>
        <taxon>Prochlorococcaceae</taxon>
        <taxon>Prochlorococcus</taxon>
    </lineage>
</organism>
<dbReference type="GO" id="GO:0045892">
    <property type="term" value="P:negative regulation of DNA-templated transcription"/>
    <property type="evidence" value="ECO:0007669"/>
    <property type="project" value="UniProtKB-UniRule"/>
</dbReference>
<dbReference type="GO" id="GO:0003677">
    <property type="term" value="F:DNA binding"/>
    <property type="evidence" value="ECO:0007669"/>
    <property type="project" value="UniProtKB-KW"/>
</dbReference>
<dbReference type="PANTHER" id="PTHR30455:SF2">
    <property type="entry name" value="TRANSCRIPTIONAL REPRESSOR NRDR"/>
    <property type="match status" value="1"/>
</dbReference>
<keyword evidence="6 7" id="KW-0804">Transcription</keyword>
<feature type="region of interest" description="Disordered" evidence="8">
    <location>
        <begin position="1"/>
        <end position="20"/>
    </location>
</feature>
<name>A0A0A2C1X7_PROMR</name>
<dbReference type="GO" id="GO:0005524">
    <property type="term" value="F:ATP binding"/>
    <property type="evidence" value="ECO:0007669"/>
    <property type="project" value="UniProtKB-UniRule"/>
</dbReference>
<comment type="cofactor">
    <cofactor evidence="7">
        <name>Zn(2+)</name>
        <dbReference type="ChEBI" id="CHEBI:29105"/>
    </cofactor>
    <text evidence="7">Binds 1 zinc ion.</text>
</comment>
<evidence type="ECO:0000313" key="10">
    <source>
        <dbReference type="EMBL" id="KGG20356.1"/>
    </source>
</evidence>
<evidence type="ECO:0000313" key="11">
    <source>
        <dbReference type="Proteomes" id="UP000030392"/>
    </source>
</evidence>
<feature type="compositionally biased region" description="Polar residues" evidence="8">
    <location>
        <begin position="1"/>
        <end position="11"/>
    </location>
</feature>
<keyword evidence="5 7" id="KW-0238">DNA-binding</keyword>
<feature type="zinc finger region" evidence="7">
    <location>
        <begin position="3"/>
        <end position="34"/>
    </location>
</feature>
<dbReference type="PROSITE" id="PS51161">
    <property type="entry name" value="ATP_CONE"/>
    <property type="match status" value="1"/>
</dbReference>
<dbReference type="SMR" id="A0A0A2C1X7"/>
<evidence type="ECO:0000256" key="7">
    <source>
        <dbReference type="HAMAP-Rule" id="MF_00440"/>
    </source>
</evidence>
<evidence type="ECO:0000256" key="8">
    <source>
        <dbReference type="SAM" id="MobiDB-lite"/>
    </source>
</evidence>
<evidence type="ECO:0000256" key="5">
    <source>
        <dbReference type="ARBA" id="ARBA00023125"/>
    </source>
</evidence>
<dbReference type="InterPro" id="IPR055173">
    <property type="entry name" value="NrdR-like_N"/>
</dbReference>
<evidence type="ECO:0000259" key="9">
    <source>
        <dbReference type="PROSITE" id="PS51161"/>
    </source>
</evidence>
<keyword evidence="1 7" id="KW-0678">Repressor</keyword>